<feature type="binding site" evidence="7">
    <location>
        <position position="139"/>
    </location>
    <ligand>
        <name>substrate</name>
    </ligand>
</feature>
<dbReference type="GO" id="GO:0005737">
    <property type="term" value="C:cytoplasm"/>
    <property type="evidence" value="ECO:0007669"/>
    <property type="project" value="UniProtKB-SubCell"/>
</dbReference>
<dbReference type="KEGG" id="ceh:CEW89_02805"/>
<keyword evidence="5 7" id="KW-0520">NAD</keyword>
<proteinExistence type="inferred from homology"/>
<comment type="catalytic activity">
    <reaction evidence="7">
        <text>4-(phosphooxy)-L-threonine + NAD(+) = 3-amino-2-oxopropyl phosphate + CO2 + NADH</text>
        <dbReference type="Rhea" id="RHEA:32275"/>
        <dbReference type="ChEBI" id="CHEBI:16526"/>
        <dbReference type="ChEBI" id="CHEBI:57279"/>
        <dbReference type="ChEBI" id="CHEBI:57540"/>
        <dbReference type="ChEBI" id="CHEBI:57945"/>
        <dbReference type="ChEBI" id="CHEBI:58452"/>
        <dbReference type="EC" id="1.1.1.262"/>
    </reaction>
</comment>
<evidence type="ECO:0000256" key="1">
    <source>
        <dbReference type="ARBA" id="ARBA00022490"/>
    </source>
</evidence>
<dbReference type="Gene3D" id="3.40.718.10">
    <property type="entry name" value="Isopropylmalate Dehydrogenase"/>
    <property type="match status" value="1"/>
</dbReference>
<keyword evidence="7" id="KW-0460">Magnesium</keyword>
<feature type="binding site" evidence="7">
    <location>
        <position position="276"/>
    </location>
    <ligand>
        <name>substrate</name>
    </ligand>
</feature>
<dbReference type="SUPFAM" id="SSF53659">
    <property type="entry name" value="Isocitrate/Isopropylmalate dehydrogenase-like"/>
    <property type="match status" value="1"/>
</dbReference>
<dbReference type="NCBIfam" id="TIGR00557">
    <property type="entry name" value="pdxA"/>
    <property type="match status" value="1"/>
</dbReference>
<feature type="binding site" evidence="7">
    <location>
        <position position="213"/>
    </location>
    <ligand>
        <name>a divalent metal cation</name>
        <dbReference type="ChEBI" id="CHEBI:60240"/>
        <note>ligand shared between dimeric partners</note>
    </ligand>
</feature>
<feature type="binding site" evidence="7">
    <location>
        <position position="268"/>
    </location>
    <ligand>
        <name>a divalent metal cation</name>
        <dbReference type="ChEBI" id="CHEBI:60240"/>
        <note>ligand shared between dimeric partners</note>
    </ligand>
</feature>
<dbReference type="GO" id="GO:0008615">
    <property type="term" value="P:pyridoxine biosynthetic process"/>
    <property type="evidence" value="ECO:0007669"/>
    <property type="project" value="UniProtKB-UniRule"/>
</dbReference>
<keyword evidence="1 7" id="KW-0963">Cytoplasm</keyword>
<organism evidence="8 9">
    <name type="scientific">Celeribacter ethanolicus</name>
    <dbReference type="NCBI Taxonomy" id="1758178"/>
    <lineage>
        <taxon>Bacteria</taxon>
        <taxon>Pseudomonadati</taxon>
        <taxon>Pseudomonadota</taxon>
        <taxon>Alphaproteobacteria</taxon>
        <taxon>Rhodobacterales</taxon>
        <taxon>Roseobacteraceae</taxon>
        <taxon>Celeribacter</taxon>
    </lineage>
</organism>
<dbReference type="EMBL" id="CP022196">
    <property type="protein sequence ID" value="ATG46588.1"/>
    <property type="molecule type" value="Genomic_DNA"/>
</dbReference>
<comment type="subunit">
    <text evidence="7">Homodimer.</text>
</comment>
<feature type="binding site" evidence="7">
    <location>
        <position position="168"/>
    </location>
    <ligand>
        <name>a divalent metal cation</name>
        <dbReference type="ChEBI" id="CHEBI:60240"/>
        <note>ligand shared between dimeric partners</note>
    </ligand>
</feature>
<feature type="binding site" evidence="7">
    <location>
        <position position="138"/>
    </location>
    <ligand>
        <name>substrate</name>
    </ligand>
</feature>
<gene>
    <name evidence="7" type="primary">pdxA</name>
    <name evidence="8" type="ORF">CEW89_02805</name>
</gene>
<dbReference type="UniPathway" id="UPA00244">
    <property type="reaction ID" value="UER00312"/>
</dbReference>
<evidence type="ECO:0000256" key="7">
    <source>
        <dbReference type="HAMAP-Rule" id="MF_00536"/>
    </source>
</evidence>
<keyword evidence="9" id="KW-1185">Reference proteome</keyword>
<dbReference type="AlphaFoldDB" id="A0A291G8Y5"/>
<dbReference type="HAMAP" id="MF_00536">
    <property type="entry name" value="PdxA"/>
    <property type="match status" value="1"/>
</dbReference>
<dbReference type="STRING" id="1758178.GCA_001550095_01657"/>
<name>A0A291G8Y5_9RHOB</name>
<comment type="pathway">
    <text evidence="7">Cofactor biosynthesis; pyridoxine 5'-phosphate biosynthesis; pyridoxine 5'-phosphate from D-erythrose 4-phosphate: step 4/5.</text>
</comment>
<dbReference type="GO" id="GO:0042823">
    <property type="term" value="P:pyridoxal phosphate biosynthetic process"/>
    <property type="evidence" value="ECO:0007669"/>
    <property type="project" value="UniProtKB-UniRule"/>
</dbReference>
<dbReference type="GO" id="GO:0050897">
    <property type="term" value="F:cobalt ion binding"/>
    <property type="evidence" value="ECO:0007669"/>
    <property type="project" value="UniProtKB-UniRule"/>
</dbReference>
<reference evidence="8 9" key="1">
    <citation type="submission" date="2017-06" db="EMBL/GenBank/DDBJ databases">
        <title>Celeribacter sp. TSPH2 complete genome sequence.</title>
        <authorList>
            <person name="Woo J.-H."/>
            <person name="Kim H.-S."/>
        </authorList>
    </citation>
    <scope>NUCLEOTIDE SEQUENCE [LARGE SCALE GENOMIC DNA]</scope>
    <source>
        <strain evidence="8 9">TSPH2</strain>
    </source>
</reference>
<evidence type="ECO:0000256" key="4">
    <source>
        <dbReference type="ARBA" id="ARBA00023002"/>
    </source>
</evidence>
<comment type="function">
    <text evidence="7">Catalyzes the NAD(P)-dependent oxidation of 4-(phosphooxy)-L-threonine (HTP) into 2-amino-3-oxo-4-(phosphooxy)butyric acid which spontaneously decarboxylates to form 3-amino-2-oxopropyl phosphate (AHAP).</text>
</comment>
<dbReference type="GO" id="GO:0050570">
    <property type="term" value="F:4-hydroxythreonine-4-phosphate dehydrogenase activity"/>
    <property type="evidence" value="ECO:0007669"/>
    <property type="project" value="UniProtKB-UniRule"/>
</dbReference>
<evidence type="ECO:0000313" key="9">
    <source>
        <dbReference type="Proteomes" id="UP000217935"/>
    </source>
</evidence>
<keyword evidence="3 7" id="KW-0521">NADP</keyword>
<keyword evidence="7" id="KW-0862">Zinc</keyword>
<keyword evidence="4 7" id="KW-0560">Oxidoreductase</keyword>
<comment type="subcellular location">
    <subcellularLocation>
        <location evidence="7">Cytoplasm</location>
    </subcellularLocation>
</comment>
<comment type="cofactor">
    <cofactor evidence="7">
        <name>Zn(2+)</name>
        <dbReference type="ChEBI" id="CHEBI:29105"/>
    </cofactor>
    <cofactor evidence="7">
        <name>Mg(2+)</name>
        <dbReference type="ChEBI" id="CHEBI:18420"/>
    </cofactor>
    <cofactor evidence="7">
        <name>Co(2+)</name>
        <dbReference type="ChEBI" id="CHEBI:48828"/>
    </cofactor>
    <text evidence="7">Binds 1 divalent metal cation per subunit. Can use ions such as Zn(2+), Mg(2+) or Co(2+).</text>
</comment>
<keyword evidence="6 7" id="KW-0664">Pyridoxine biosynthesis</keyword>
<feature type="binding site" evidence="7">
    <location>
        <position position="294"/>
    </location>
    <ligand>
        <name>substrate</name>
    </ligand>
</feature>
<dbReference type="RefSeq" id="WP_096804831.1">
    <property type="nucleotide sequence ID" value="NZ_CP022196.1"/>
</dbReference>
<evidence type="ECO:0000313" key="8">
    <source>
        <dbReference type="EMBL" id="ATG46588.1"/>
    </source>
</evidence>
<dbReference type="GO" id="GO:0000287">
    <property type="term" value="F:magnesium ion binding"/>
    <property type="evidence" value="ECO:0007669"/>
    <property type="project" value="UniProtKB-UniRule"/>
</dbReference>
<comment type="miscellaneous">
    <text evidence="7">The active site is located at the dimer interface.</text>
</comment>
<dbReference type="InterPro" id="IPR037510">
    <property type="entry name" value="PdxA"/>
</dbReference>
<dbReference type="OrthoDB" id="9801783at2"/>
<evidence type="ECO:0000256" key="2">
    <source>
        <dbReference type="ARBA" id="ARBA00022723"/>
    </source>
</evidence>
<keyword evidence="7" id="KW-0170">Cobalt</keyword>
<evidence type="ECO:0000256" key="3">
    <source>
        <dbReference type="ARBA" id="ARBA00022857"/>
    </source>
</evidence>
<dbReference type="NCBIfam" id="NF003699">
    <property type="entry name" value="PRK05312.1"/>
    <property type="match status" value="1"/>
</dbReference>
<feature type="binding site" evidence="7">
    <location>
        <position position="285"/>
    </location>
    <ligand>
        <name>substrate</name>
    </ligand>
</feature>
<keyword evidence="2 7" id="KW-0479">Metal-binding</keyword>
<dbReference type="PANTHER" id="PTHR30004:SF6">
    <property type="entry name" value="D-THREONATE 4-PHOSPHATE DEHYDROGENASE"/>
    <property type="match status" value="1"/>
</dbReference>
<accession>A0A291G8Y5</accession>
<protein>
    <recommendedName>
        <fullName evidence="7">4-hydroxythreonine-4-phosphate dehydrogenase</fullName>
        <ecNumber evidence="7">1.1.1.262</ecNumber>
    </recommendedName>
    <alternativeName>
        <fullName evidence="7">4-(phosphohydroxy)-L-threonine dehydrogenase</fullName>
    </alternativeName>
</protein>
<dbReference type="InterPro" id="IPR005255">
    <property type="entry name" value="PdxA_fam"/>
</dbReference>
<dbReference type="Proteomes" id="UP000217935">
    <property type="component" value="Chromosome"/>
</dbReference>
<comment type="similarity">
    <text evidence="7">Belongs to the PdxA family.</text>
</comment>
<dbReference type="GO" id="GO:0051287">
    <property type="term" value="F:NAD binding"/>
    <property type="evidence" value="ECO:0007669"/>
    <property type="project" value="InterPro"/>
</dbReference>
<sequence>MSQSDLCPSDLAPIALSCGEPAGVGPELAVKAAKLLAGAVPFFWIGDPRHLPSDALFEEIASPADALRIAPGALPVLRHDFAAEVRPGTPDLDNAQGVIDVIRRATALVQTGEASALCTAPIHKKVLKDGAGYAFPGHTEFLAHLGGVERVVMMLACTELRVVPVTIHIALKDVPEAFTPELLEDTIRITAADMERYWGYAHPRIAIAGLNPHAGEGGAMGTEEIDWMIPLIDRLKTQGFDLKGPMPPDTMFHGRARAGYDVALCAYHDQALIPIKTIDFSGGVNVTLGLPFIRTSPDHGTAFDIAGKGVADPSSLIAALKMAQDMAITARKAL</sequence>
<dbReference type="EC" id="1.1.1.262" evidence="7"/>
<dbReference type="GO" id="GO:0008270">
    <property type="term" value="F:zinc ion binding"/>
    <property type="evidence" value="ECO:0007669"/>
    <property type="project" value="UniProtKB-UniRule"/>
</dbReference>
<evidence type="ECO:0000256" key="5">
    <source>
        <dbReference type="ARBA" id="ARBA00023027"/>
    </source>
</evidence>
<dbReference type="PANTHER" id="PTHR30004">
    <property type="entry name" value="4-HYDROXYTHREONINE-4-PHOSPHATE DEHYDROGENASE"/>
    <property type="match status" value="1"/>
</dbReference>
<dbReference type="Pfam" id="PF04166">
    <property type="entry name" value="PdxA"/>
    <property type="match status" value="1"/>
</dbReference>
<evidence type="ECO:0000256" key="6">
    <source>
        <dbReference type="ARBA" id="ARBA00023096"/>
    </source>
</evidence>